<evidence type="ECO:0000259" key="4">
    <source>
        <dbReference type="PROSITE" id="PS50181"/>
    </source>
</evidence>
<dbReference type="SMART" id="SM00256">
    <property type="entry name" value="FBOX"/>
    <property type="match status" value="1"/>
</dbReference>
<gene>
    <name evidence="5" type="ORF">DFA_11496</name>
</gene>
<dbReference type="Pfam" id="PF12937">
    <property type="entry name" value="F-box-like"/>
    <property type="match status" value="1"/>
</dbReference>
<evidence type="ECO:0000256" key="3">
    <source>
        <dbReference type="SAM" id="MobiDB-lite"/>
    </source>
</evidence>
<dbReference type="SMART" id="SM00612">
    <property type="entry name" value="Kelch"/>
    <property type="match status" value="3"/>
</dbReference>
<dbReference type="PANTHER" id="PTHR46093:SF18">
    <property type="entry name" value="FIBRONECTIN TYPE-III DOMAIN-CONTAINING PROTEIN"/>
    <property type="match status" value="1"/>
</dbReference>
<dbReference type="GeneID" id="14865926"/>
<dbReference type="InterPro" id="IPR011043">
    <property type="entry name" value="Gal_Oxase/kelch_b-propeller"/>
</dbReference>
<evidence type="ECO:0000313" key="5">
    <source>
        <dbReference type="EMBL" id="EGG13735.1"/>
    </source>
</evidence>
<dbReference type="KEGG" id="dfa:DFA_11496"/>
<dbReference type="STRING" id="1054147.F4QDA7"/>
<accession>F4QDA7</accession>
<sequence length="465" mass="53139">MDNNEDKLPQLKLFKLFLKLFSNHPTTTSPKTKNSKSQQPSSSSQSWVDSNINQNEDGENECQLSGQRNLSSDSILICTELSKSNIFQFNIDTKCYILEMADELLISICSGLSINDLIHLRLTSKRLYGLCNDMSIWKGRFVHVNTLNNSSSFLSIKPKRPTPRLCPSSILYDKYMYVYGGDNGYKDQFLSLIGDVKNDLWRYNLESRIWEEILYSGMKPKLTEHTSVLYNGKIIMFGGSTGCSPQYSSIVYQYDINLNSLTVFETKGNGPSPRSAHTAIVYNDNMYVFGGWDGCKSNNKLYSLDLLTKHWSLVTVSGTIPHQRRAHCSLFYNHSLYLFGGFDTDKPASYFNSMFKLDLDTCIWEELKCGGDVPSGRSRSSMIEHKGKFYLYGGWDRNNYFQEIHEFDAKHQHWTKMSYSNIDQMESIGLGQNCSVIFKDQLITFGGYTPLKKASTNEIFSLRLE</sequence>
<keyword evidence="6" id="KW-1185">Reference proteome</keyword>
<feature type="region of interest" description="Disordered" evidence="3">
    <location>
        <begin position="25"/>
        <end position="52"/>
    </location>
</feature>
<dbReference type="OrthoDB" id="14731at2759"/>
<dbReference type="InterPro" id="IPR006652">
    <property type="entry name" value="Kelch_1"/>
</dbReference>
<dbReference type="SUPFAM" id="SSF50965">
    <property type="entry name" value="Galactose oxidase, central domain"/>
    <property type="match status" value="1"/>
</dbReference>
<dbReference type="Pfam" id="PF01344">
    <property type="entry name" value="Kelch_1"/>
    <property type="match status" value="1"/>
</dbReference>
<dbReference type="Gene3D" id="1.20.1280.50">
    <property type="match status" value="1"/>
</dbReference>
<reference evidence="6" key="1">
    <citation type="journal article" date="2011" name="Genome Res.">
        <title>Phylogeny-wide analysis of social amoeba genomes highlights ancient origins for complex intercellular communication.</title>
        <authorList>
            <person name="Heidel A.J."/>
            <person name="Lawal H.M."/>
            <person name="Felder M."/>
            <person name="Schilde C."/>
            <person name="Helps N.R."/>
            <person name="Tunggal B."/>
            <person name="Rivero F."/>
            <person name="John U."/>
            <person name="Schleicher M."/>
            <person name="Eichinger L."/>
            <person name="Platzer M."/>
            <person name="Noegel A.A."/>
            <person name="Schaap P."/>
            <person name="Gloeckner G."/>
        </authorList>
    </citation>
    <scope>NUCLEOTIDE SEQUENCE [LARGE SCALE GENOMIC DNA]</scope>
    <source>
        <strain evidence="6">SH3</strain>
    </source>
</reference>
<feature type="compositionally biased region" description="Low complexity" evidence="3">
    <location>
        <begin position="25"/>
        <end position="46"/>
    </location>
</feature>
<evidence type="ECO:0000256" key="2">
    <source>
        <dbReference type="ARBA" id="ARBA00022737"/>
    </source>
</evidence>
<dbReference type="Gene3D" id="2.120.10.80">
    <property type="entry name" value="Kelch-type beta propeller"/>
    <property type="match status" value="1"/>
</dbReference>
<dbReference type="EMBL" id="GL883029">
    <property type="protein sequence ID" value="EGG13735.1"/>
    <property type="molecule type" value="Genomic_DNA"/>
</dbReference>
<dbReference type="OMA" id="MYELQIS"/>
<keyword evidence="1" id="KW-0880">Kelch repeat</keyword>
<dbReference type="RefSeq" id="XP_004350439.1">
    <property type="nucleotide sequence ID" value="XM_004350389.1"/>
</dbReference>
<feature type="domain" description="F-box" evidence="4">
    <location>
        <begin position="94"/>
        <end position="140"/>
    </location>
</feature>
<evidence type="ECO:0000313" key="6">
    <source>
        <dbReference type="Proteomes" id="UP000007797"/>
    </source>
</evidence>
<evidence type="ECO:0000256" key="1">
    <source>
        <dbReference type="ARBA" id="ARBA00022441"/>
    </source>
</evidence>
<dbReference type="InterPro" id="IPR036047">
    <property type="entry name" value="F-box-like_dom_sf"/>
</dbReference>
<name>F4QDA7_CACFS</name>
<dbReference type="InterPro" id="IPR015915">
    <property type="entry name" value="Kelch-typ_b-propeller"/>
</dbReference>
<organism evidence="5 6">
    <name type="scientific">Cavenderia fasciculata</name>
    <name type="common">Slime mold</name>
    <name type="synonym">Dictyostelium fasciculatum</name>
    <dbReference type="NCBI Taxonomy" id="261658"/>
    <lineage>
        <taxon>Eukaryota</taxon>
        <taxon>Amoebozoa</taxon>
        <taxon>Evosea</taxon>
        <taxon>Eumycetozoa</taxon>
        <taxon>Dictyostelia</taxon>
        <taxon>Acytosteliales</taxon>
        <taxon>Cavenderiaceae</taxon>
        <taxon>Cavenderia</taxon>
    </lineage>
</organism>
<dbReference type="AlphaFoldDB" id="F4QDA7"/>
<proteinExistence type="predicted"/>
<dbReference type="PROSITE" id="PS50181">
    <property type="entry name" value="FBOX"/>
    <property type="match status" value="1"/>
</dbReference>
<dbReference type="PANTHER" id="PTHR46093">
    <property type="entry name" value="ACYL-COA-BINDING DOMAIN-CONTAINING PROTEIN 5"/>
    <property type="match status" value="1"/>
</dbReference>
<protein>
    <submittedName>
        <fullName evidence="5">Kelch repeat-containing protein</fullName>
    </submittedName>
</protein>
<dbReference type="Proteomes" id="UP000007797">
    <property type="component" value="Unassembled WGS sequence"/>
</dbReference>
<dbReference type="Pfam" id="PF24681">
    <property type="entry name" value="Kelch_KLHDC2_KLHL20_DRC7"/>
    <property type="match status" value="1"/>
</dbReference>
<keyword evidence="2" id="KW-0677">Repeat</keyword>
<dbReference type="SUPFAM" id="SSF81383">
    <property type="entry name" value="F-box domain"/>
    <property type="match status" value="1"/>
</dbReference>
<dbReference type="InterPro" id="IPR001810">
    <property type="entry name" value="F-box_dom"/>
</dbReference>